<evidence type="ECO:0008006" key="3">
    <source>
        <dbReference type="Google" id="ProtNLM"/>
    </source>
</evidence>
<dbReference type="EMBL" id="CP041253">
    <property type="protein sequence ID" value="QDH80006.1"/>
    <property type="molecule type" value="Genomic_DNA"/>
</dbReference>
<evidence type="ECO:0000313" key="2">
    <source>
        <dbReference type="Proteomes" id="UP000316614"/>
    </source>
</evidence>
<accession>A0A514CJQ5</accession>
<name>A0A514CJQ5_9BACT</name>
<evidence type="ECO:0000313" key="1">
    <source>
        <dbReference type="EMBL" id="QDH80006.1"/>
    </source>
</evidence>
<dbReference type="RefSeq" id="WP_141615243.1">
    <property type="nucleotide sequence ID" value="NZ_CP041253.1"/>
</dbReference>
<reference evidence="1 2" key="1">
    <citation type="submission" date="2019-06" db="EMBL/GenBank/DDBJ databases">
        <title>Echinicola alkalisoli sp. nov. isolated from saline soil.</title>
        <authorList>
            <person name="Sun J.-Q."/>
            <person name="Xu L."/>
        </authorList>
    </citation>
    <scope>NUCLEOTIDE SEQUENCE [LARGE SCALE GENOMIC DNA]</scope>
    <source>
        <strain evidence="1 2">LN3S3</strain>
    </source>
</reference>
<sequence>MKATFLKTLIVTFAAATLISCTDDLESLVVPPSIVGVWGLESVEYDVRTEGVNNGEVFTISHTGMAEIFGLKMNMTDDPTNTFLAEGYYTVEIPADFEGTTFKEVFPFSDVHKRGTWFKESDGVMHFYFEGLSVIEAEIQKFSEKKLVISYDVTIEDKIDGVTCTNKIHGLYTFSKE</sequence>
<dbReference type="AlphaFoldDB" id="A0A514CJQ5"/>
<dbReference type="Proteomes" id="UP000316614">
    <property type="component" value="Chromosome"/>
</dbReference>
<proteinExistence type="predicted"/>
<protein>
    <recommendedName>
        <fullName evidence="3">Lipocalin-like domain-containing protein</fullName>
    </recommendedName>
</protein>
<gene>
    <name evidence="1" type="ORF">FKX85_13580</name>
</gene>
<dbReference type="KEGG" id="echi:FKX85_13580"/>
<keyword evidence="2" id="KW-1185">Reference proteome</keyword>
<organism evidence="1 2">
    <name type="scientific">Echinicola soli</name>
    <dbReference type="NCBI Taxonomy" id="2591634"/>
    <lineage>
        <taxon>Bacteria</taxon>
        <taxon>Pseudomonadati</taxon>
        <taxon>Bacteroidota</taxon>
        <taxon>Cytophagia</taxon>
        <taxon>Cytophagales</taxon>
        <taxon>Cyclobacteriaceae</taxon>
        <taxon>Echinicola</taxon>
    </lineage>
</organism>
<dbReference type="PROSITE" id="PS51257">
    <property type="entry name" value="PROKAR_LIPOPROTEIN"/>
    <property type="match status" value="1"/>
</dbReference>
<dbReference type="OrthoDB" id="837989at2"/>